<feature type="compositionally biased region" description="Low complexity" evidence="1">
    <location>
        <begin position="26"/>
        <end position="35"/>
    </location>
</feature>
<reference evidence="2" key="1">
    <citation type="submission" date="2023-07" db="EMBL/GenBank/DDBJ databases">
        <title>draft genome sequence of fig (Ficus carica).</title>
        <authorList>
            <person name="Takahashi T."/>
            <person name="Nishimura K."/>
        </authorList>
    </citation>
    <scope>NUCLEOTIDE SEQUENCE</scope>
</reference>
<dbReference type="EMBL" id="BTGU01003132">
    <property type="protein sequence ID" value="GMN27275.1"/>
    <property type="molecule type" value="Genomic_DNA"/>
</dbReference>
<name>A0AA87Z7Z5_FICCA</name>
<protein>
    <submittedName>
        <fullName evidence="2">Uncharacterized protein</fullName>
    </submittedName>
</protein>
<feature type="region of interest" description="Disordered" evidence="1">
    <location>
        <begin position="1"/>
        <end position="94"/>
    </location>
</feature>
<evidence type="ECO:0000256" key="1">
    <source>
        <dbReference type="SAM" id="MobiDB-lite"/>
    </source>
</evidence>
<organism evidence="2 3">
    <name type="scientific">Ficus carica</name>
    <name type="common">Common fig</name>
    <dbReference type="NCBI Taxonomy" id="3494"/>
    <lineage>
        <taxon>Eukaryota</taxon>
        <taxon>Viridiplantae</taxon>
        <taxon>Streptophyta</taxon>
        <taxon>Embryophyta</taxon>
        <taxon>Tracheophyta</taxon>
        <taxon>Spermatophyta</taxon>
        <taxon>Magnoliopsida</taxon>
        <taxon>eudicotyledons</taxon>
        <taxon>Gunneridae</taxon>
        <taxon>Pentapetalae</taxon>
        <taxon>rosids</taxon>
        <taxon>fabids</taxon>
        <taxon>Rosales</taxon>
        <taxon>Moraceae</taxon>
        <taxon>Ficeae</taxon>
        <taxon>Ficus</taxon>
    </lineage>
</organism>
<sequence length="105" mass="11150">MSPCQPPTAHHRRAGVANPDSDLVSSRRPSPASRATDQASRRHHSHSPLPLPSTGEDGRLRLTLGGGATTKAVAGRWGRGAAKPKSKGGGVWGETEAWRCLRRRG</sequence>
<keyword evidence="3" id="KW-1185">Reference proteome</keyword>
<gene>
    <name evidence="2" type="ORF">TIFTF001_044101</name>
</gene>
<evidence type="ECO:0000313" key="2">
    <source>
        <dbReference type="EMBL" id="GMN27275.1"/>
    </source>
</evidence>
<proteinExistence type="predicted"/>
<accession>A0AA87Z7Z5</accession>
<dbReference type="Proteomes" id="UP001187192">
    <property type="component" value="Unassembled WGS sequence"/>
</dbReference>
<dbReference type="AlphaFoldDB" id="A0AA87Z7Z5"/>
<evidence type="ECO:0000313" key="3">
    <source>
        <dbReference type="Proteomes" id="UP001187192"/>
    </source>
</evidence>
<comment type="caution">
    <text evidence="2">The sequence shown here is derived from an EMBL/GenBank/DDBJ whole genome shotgun (WGS) entry which is preliminary data.</text>
</comment>